<sequence length="288" mass="32447">MDTPTSNQHTYILDPESPTEMARLIHFDQVVTRAMGGPLAEQTPATVASMQRLLDLACGPGGWVLDVAYDNPHIEVEGVDISKTMIDYAYARARTHKLPNATFGIMDINLPLDYSDETFDLVNARFINGVLKRETWGTFIAECTRILRPGGVLRLTEMVNVGNTTSPAFERIHTLLCQAMWRIGYGFSPDGSSIGITPVLPRLLREAHYESPQIASYAVEFSAQTPYWMDLYRNFEVGYQMALPLFVKLNLATQEEMGQIYQQMLIEMNETSFCGIWNFSTVWGTRPT</sequence>
<dbReference type="EMBL" id="BNJK01000002">
    <property type="protein sequence ID" value="GHO97881.1"/>
    <property type="molecule type" value="Genomic_DNA"/>
</dbReference>
<comment type="caution">
    <text evidence="2">The sequence shown here is derived from an EMBL/GenBank/DDBJ whole genome shotgun (WGS) entry which is preliminary data.</text>
</comment>
<protein>
    <recommendedName>
        <fullName evidence="1">Methyltransferase domain-containing protein</fullName>
    </recommendedName>
</protein>
<dbReference type="Pfam" id="PF13649">
    <property type="entry name" value="Methyltransf_25"/>
    <property type="match status" value="1"/>
</dbReference>
<keyword evidence="3" id="KW-1185">Reference proteome</keyword>
<dbReference type="Proteomes" id="UP000597444">
    <property type="component" value="Unassembled WGS sequence"/>
</dbReference>
<name>A0A8J3IZ44_9CHLR</name>
<proteinExistence type="predicted"/>
<dbReference type="Gene3D" id="3.40.50.150">
    <property type="entry name" value="Vaccinia Virus protein VP39"/>
    <property type="match status" value="1"/>
</dbReference>
<dbReference type="PANTHER" id="PTHR43591">
    <property type="entry name" value="METHYLTRANSFERASE"/>
    <property type="match status" value="1"/>
</dbReference>
<dbReference type="SUPFAM" id="SSF53335">
    <property type="entry name" value="S-adenosyl-L-methionine-dependent methyltransferases"/>
    <property type="match status" value="1"/>
</dbReference>
<dbReference type="RefSeq" id="WP_220208654.1">
    <property type="nucleotide sequence ID" value="NZ_BNJK01000002.1"/>
</dbReference>
<evidence type="ECO:0000313" key="3">
    <source>
        <dbReference type="Proteomes" id="UP000597444"/>
    </source>
</evidence>
<gene>
    <name evidence="2" type="ORF">KSF_079290</name>
</gene>
<evidence type="ECO:0000259" key="1">
    <source>
        <dbReference type="Pfam" id="PF13649"/>
    </source>
</evidence>
<dbReference type="InterPro" id="IPR029063">
    <property type="entry name" value="SAM-dependent_MTases_sf"/>
</dbReference>
<evidence type="ECO:0000313" key="2">
    <source>
        <dbReference type="EMBL" id="GHO97881.1"/>
    </source>
</evidence>
<reference evidence="2" key="1">
    <citation type="submission" date="2020-10" db="EMBL/GenBank/DDBJ databases">
        <title>Taxonomic study of unclassified bacteria belonging to the class Ktedonobacteria.</title>
        <authorList>
            <person name="Yabe S."/>
            <person name="Wang C.M."/>
            <person name="Zheng Y."/>
            <person name="Sakai Y."/>
            <person name="Cavaletti L."/>
            <person name="Monciardini P."/>
            <person name="Donadio S."/>
        </authorList>
    </citation>
    <scope>NUCLEOTIDE SEQUENCE</scope>
    <source>
        <strain evidence="2">ID150040</strain>
    </source>
</reference>
<accession>A0A8J3IZ44</accession>
<feature type="domain" description="Methyltransferase" evidence="1">
    <location>
        <begin position="54"/>
        <end position="151"/>
    </location>
</feature>
<organism evidence="2 3">
    <name type="scientific">Reticulibacter mediterranei</name>
    <dbReference type="NCBI Taxonomy" id="2778369"/>
    <lineage>
        <taxon>Bacteria</taxon>
        <taxon>Bacillati</taxon>
        <taxon>Chloroflexota</taxon>
        <taxon>Ktedonobacteria</taxon>
        <taxon>Ktedonobacterales</taxon>
        <taxon>Reticulibacteraceae</taxon>
        <taxon>Reticulibacter</taxon>
    </lineage>
</organism>
<dbReference type="CDD" id="cd02440">
    <property type="entry name" value="AdoMet_MTases"/>
    <property type="match status" value="1"/>
</dbReference>
<dbReference type="AlphaFoldDB" id="A0A8J3IZ44"/>
<dbReference type="InterPro" id="IPR041698">
    <property type="entry name" value="Methyltransf_25"/>
</dbReference>